<name>A0AAN8X5F7_HALRR</name>
<reference evidence="1 2" key="1">
    <citation type="submission" date="2023-11" db="EMBL/GenBank/DDBJ databases">
        <title>Halocaridina rubra genome assembly.</title>
        <authorList>
            <person name="Smith C."/>
        </authorList>
    </citation>
    <scope>NUCLEOTIDE SEQUENCE [LARGE SCALE GENOMIC DNA]</scope>
    <source>
        <strain evidence="1">EP-1</strain>
        <tissue evidence="1">Whole</tissue>
    </source>
</reference>
<protein>
    <submittedName>
        <fullName evidence="1">Uncharacterized protein</fullName>
    </submittedName>
</protein>
<keyword evidence="2" id="KW-1185">Reference proteome</keyword>
<evidence type="ECO:0000313" key="1">
    <source>
        <dbReference type="EMBL" id="KAK7078255.1"/>
    </source>
</evidence>
<proteinExistence type="predicted"/>
<sequence length="82" mass="8762">MGATVEALICPLPLLQNDAGRASVAPRFHQGGPEFRLRRYLVQILFTSSVCGVGEGCGILGEIDPVNSVSSISTPKYMINIE</sequence>
<dbReference type="AlphaFoldDB" id="A0AAN8X5F7"/>
<evidence type="ECO:0000313" key="2">
    <source>
        <dbReference type="Proteomes" id="UP001381693"/>
    </source>
</evidence>
<gene>
    <name evidence="1" type="ORF">SK128_027801</name>
</gene>
<organism evidence="1 2">
    <name type="scientific">Halocaridina rubra</name>
    <name type="common">Hawaiian red shrimp</name>
    <dbReference type="NCBI Taxonomy" id="373956"/>
    <lineage>
        <taxon>Eukaryota</taxon>
        <taxon>Metazoa</taxon>
        <taxon>Ecdysozoa</taxon>
        <taxon>Arthropoda</taxon>
        <taxon>Crustacea</taxon>
        <taxon>Multicrustacea</taxon>
        <taxon>Malacostraca</taxon>
        <taxon>Eumalacostraca</taxon>
        <taxon>Eucarida</taxon>
        <taxon>Decapoda</taxon>
        <taxon>Pleocyemata</taxon>
        <taxon>Caridea</taxon>
        <taxon>Atyoidea</taxon>
        <taxon>Atyidae</taxon>
        <taxon>Halocaridina</taxon>
    </lineage>
</organism>
<accession>A0AAN8X5F7</accession>
<comment type="caution">
    <text evidence="1">The sequence shown here is derived from an EMBL/GenBank/DDBJ whole genome shotgun (WGS) entry which is preliminary data.</text>
</comment>
<dbReference type="EMBL" id="JAXCGZ010007923">
    <property type="protein sequence ID" value="KAK7078255.1"/>
    <property type="molecule type" value="Genomic_DNA"/>
</dbReference>
<dbReference type="Proteomes" id="UP001381693">
    <property type="component" value="Unassembled WGS sequence"/>
</dbReference>